<keyword evidence="2" id="KW-1185">Reference proteome</keyword>
<gene>
    <name evidence="1" type="ORF">ACAOBT_LOCUS38174</name>
</gene>
<dbReference type="Proteomes" id="UP001152888">
    <property type="component" value="Unassembled WGS sequence"/>
</dbReference>
<accession>A0A9P0VUI9</accession>
<reference evidence="1" key="1">
    <citation type="submission" date="2022-03" db="EMBL/GenBank/DDBJ databases">
        <authorList>
            <person name="Sayadi A."/>
        </authorList>
    </citation>
    <scope>NUCLEOTIDE SEQUENCE</scope>
</reference>
<proteinExistence type="predicted"/>
<evidence type="ECO:0000313" key="1">
    <source>
        <dbReference type="EMBL" id="CAH2020911.1"/>
    </source>
</evidence>
<dbReference type="AlphaFoldDB" id="A0A9P0VUI9"/>
<sequence length="49" mass="5413">MTRRCDSNPAQYERNRRFGHLVHALARAGGGAKLPSVGLCLNASRPYPF</sequence>
<name>A0A9P0VUI9_ACAOB</name>
<dbReference type="OrthoDB" id="6703228at2759"/>
<dbReference type="EMBL" id="CAKOFQ010011631">
    <property type="protein sequence ID" value="CAH2020911.1"/>
    <property type="molecule type" value="Genomic_DNA"/>
</dbReference>
<comment type="caution">
    <text evidence="1">The sequence shown here is derived from an EMBL/GenBank/DDBJ whole genome shotgun (WGS) entry which is preliminary data.</text>
</comment>
<organism evidence="1 2">
    <name type="scientific">Acanthoscelides obtectus</name>
    <name type="common">Bean weevil</name>
    <name type="synonym">Bruchus obtectus</name>
    <dbReference type="NCBI Taxonomy" id="200917"/>
    <lineage>
        <taxon>Eukaryota</taxon>
        <taxon>Metazoa</taxon>
        <taxon>Ecdysozoa</taxon>
        <taxon>Arthropoda</taxon>
        <taxon>Hexapoda</taxon>
        <taxon>Insecta</taxon>
        <taxon>Pterygota</taxon>
        <taxon>Neoptera</taxon>
        <taxon>Endopterygota</taxon>
        <taxon>Coleoptera</taxon>
        <taxon>Polyphaga</taxon>
        <taxon>Cucujiformia</taxon>
        <taxon>Chrysomeloidea</taxon>
        <taxon>Chrysomelidae</taxon>
        <taxon>Bruchinae</taxon>
        <taxon>Bruchini</taxon>
        <taxon>Acanthoscelides</taxon>
    </lineage>
</organism>
<protein>
    <submittedName>
        <fullName evidence="1">Uncharacterized protein</fullName>
    </submittedName>
</protein>
<evidence type="ECO:0000313" key="2">
    <source>
        <dbReference type="Proteomes" id="UP001152888"/>
    </source>
</evidence>